<evidence type="ECO:0000313" key="15">
    <source>
        <dbReference type="Proteomes" id="UP001277471"/>
    </source>
</evidence>
<dbReference type="InterPro" id="IPR011006">
    <property type="entry name" value="CheY-like_superfamily"/>
</dbReference>
<evidence type="ECO:0000313" key="12">
    <source>
        <dbReference type="EMBL" id="QCO13165.1"/>
    </source>
</evidence>
<dbReference type="InterPro" id="IPR036388">
    <property type="entry name" value="WH-like_DNA-bd_sf"/>
</dbReference>
<dbReference type="EMBL" id="CP032343">
    <property type="protein sequence ID" value="QCO13165.1"/>
    <property type="molecule type" value="Genomic_DNA"/>
</dbReference>
<keyword evidence="5" id="KW-0804">Transcription</keyword>
<evidence type="ECO:0000256" key="7">
    <source>
        <dbReference type="PROSITE-ProRule" id="PRU01091"/>
    </source>
</evidence>
<keyword evidence="15" id="KW-1185">Reference proteome</keyword>
<dbReference type="InterPro" id="IPR039420">
    <property type="entry name" value="WalR-like"/>
</dbReference>
<dbReference type="Pfam" id="PF00072">
    <property type="entry name" value="Response_reg"/>
    <property type="match status" value="1"/>
</dbReference>
<protein>
    <submittedName>
        <fullName evidence="12">DNA-binding response regulator</fullName>
    </submittedName>
    <submittedName>
        <fullName evidence="11">Response regulator transcription factor</fullName>
    </submittedName>
</protein>
<evidence type="ECO:0000313" key="11">
    <source>
        <dbReference type="EMBL" id="MDX5950323.1"/>
    </source>
</evidence>
<proteinExistence type="predicted"/>
<dbReference type="SUPFAM" id="SSF52172">
    <property type="entry name" value="CheY-like"/>
    <property type="match status" value="1"/>
</dbReference>
<gene>
    <name evidence="12" type="ORF">D3868_29500</name>
    <name evidence="10" type="ORF">DS837_26380</name>
    <name evidence="11" type="ORF">SIM66_03805</name>
</gene>
<evidence type="ECO:0000256" key="2">
    <source>
        <dbReference type="ARBA" id="ARBA00023012"/>
    </source>
</evidence>
<dbReference type="PANTHER" id="PTHR48111">
    <property type="entry name" value="REGULATOR OF RPOS"/>
    <property type="match status" value="1"/>
</dbReference>
<keyword evidence="1 6" id="KW-0597">Phosphoprotein</keyword>
<dbReference type="InterPro" id="IPR001789">
    <property type="entry name" value="Sig_transdc_resp-reg_receiver"/>
</dbReference>
<dbReference type="GO" id="GO:0006355">
    <property type="term" value="P:regulation of DNA-templated transcription"/>
    <property type="evidence" value="ECO:0007669"/>
    <property type="project" value="InterPro"/>
</dbReference>
<dbReference type="InterPro" id="IPR001867">
    <property type="entry name" value="OmpR/PhoB-type_DNA-bd"/>
</dbReference>
<dbReference type="RefSeq" id="WP_035682711.1">
    <property type="nucleotide sequence ID" value="NZ_CP012917.1"/>
</dbReference>
<feature type="domain" description="OmpR/PhoB-type" evidence="9">
    <location>
        <begin position="124"/>
        <end position="220"/>
    </location>
</feature>
<dbReference type="GeneID" id="56453647"/>
<evidence type="ECO:0000259" key="9">
    <source>
        <dbReference type="PROSITE" id="PS51755"/>
    </source>
</evidence>
<evidence type="ECO:0000313" key="13">
    <source>
        <dbReference type="Proteomes" id="UP000298774"/>
    </source>
</evidence>
<accession>A0A0P0ET68</accession>
<sequence>MRILVVEDTEDLADAIVHRLRKLGYAVDWAPTGDEAEELLRQEAYQLVLLDIMLPGVDGQTLLNRLRQRRDATPVLVMTARSQVNVRVDLLDLGADDFIVKPFDLRELEARCRALLRRSHGLASSRTQFGNLVFDAAAKKVLIDARPVDLGGREFRLLELFLSNLNTVLSKEDLMDRLFSLDQPTALNAIELYVSRLRRKLEGASVEIRTVRGLGYVAEVCAEG</sequence>
<dbReference type="Gene3D" id="6.10.250.690">
    <property type="match status" value="1"/>
</dbReference>
<reference evidence="10 14" key="1">
    <citation type="submission" date="2018-07" db="EMBL/GenBank/DDBJ databases">
        <title>Genome sequence of Roseomonas fauriae ATCC 49958.</title>
        <authorList>
            <person name="Sant'Anna F.H."/>
            <person name="Baldani J.I."/>
            <person name="Zilli J.E."/>
            <person name="Reis V.M."/>
            <person name="Hartmann A."/>
            <person name="Cruz L."/>
            <person name="de Souza E.M."/>
            <person name="de Oliveira Pedrosa F."/>
            <person name="Passaglia L.M.P."/>
        </authorList>
    </citation>
    <scope>NUCLEOTIDE SEQUENCE [LARGE SCALE GENOMIC DNA]</scope>
    <source>
        <strain evidence="10 14">ATCC 49958</strain>
    </source>
</reference>
<dbReference type="GO" id="GO:0005829">
    <property type="term" value="C:cytosol"/>
    <property type="evidence" value="ECO:0007669"/>
    <property type="project" value="TreeGrafter"/>
</dbReference>
<evidence type="ECO:0000313" key="14">
    <source>
        <dbReference type="Proteomes" id="UP000476837"/>
    </source>
</evidence>
<evidence type="ECO:0000313" key="10">
    <source>
        <dbReference type="EMBL" id="KAA0679097.1"/>
    </source>
</evidence>
<evidence type="ECO:0000256" key="1">
    <source>
        <dbReference type="ARBA" id="ARBA00022553"/>
    </source>
</evidence>
<dbReference type="CDD" id="cd00383">
    <property type="entry name" value="trans_reg_C"/>
    <property type="match status" value="1"/>
</dbReference>
<evidence type="ECO:0000259" key="8">
    <source>
        <dbReference type="PROSITE" id="PS50110"/>
    </source>
</evidence>
<dbReference type="SMART" id="SM00448">
    <property type="entry name" value="REC"/>
    <property type="match status" value="1"/>
</dbReference>
<dbReference type="Gene3D" id="1.10.10.10">
    <property type="entry name" value="Winged helix-like DNA-binding domain superfamily/Winged helix DNA-binding domain"/>
    <property type="match status" value="1"/>
</dbReference>
<dbReference type="Proteomes" id="UP000476837">
    <property type="component" value="Unassembled WGS sequence"/>
</dbReference>
<reference evidence="11 15" key="3">
    <citation type="submission" date="2023-11" db="EMBL/GenBank/DDBJ databases">
        <title>MicrobeMod: A computational toolkit for identifying prokaryotic methylation and restriction-modification with nanopore sequencing.</title>
        <authorList>
            <person name="Crits-Christoph A."/>
            <person name="Kang S.C."/>
            <person name="Lee H."/>
            <person name="Ostrov N."/>
        </authorList>
    </citation>
    <scope>NUCLEOTIDE SEQUENCE [LARGE SCALE GENOMIC DNA]</scope>
    <source>
        <strain evidence="11 15">ATCC 29145</strain>
    </source>
</reference>
<dbReference type="Pfam" id="PF00486">
    <property type="entry name" value="Trans_reg_C"/>
    <property type="match status" value="1"/>
</dbReference>
<evidence type="ECO:0000256" key="4">
    <source>
        <dbReference type="ARBA" id="ARBA00023125"/>
    </source>
</evidence>
<keyword evidence="2" id="KW-0902">Two-component regulatory system</keyword>
<dbReference type="KEGG" id="abf:AMK58_27685"/>
<reference evidence="12 13" key="2">
    <citation type="submission" date="2018-09" db="EMBL/GenBank/DDBJ databases">
        <title>Whole genome based analysis of evolution and adaptive divergence in Indian and Brazilian strains of Azospirillum brasilense.</title>
        <authorList>
            <person name="Singh C."/>
            <person name="Tripathi A.K."/>
        </authorList>
    </citation>
    <scope>NUCLEOTIDE SEQUENCE [LARGE SCALE GENOMIC DNA]</scope>
    <source>
        <strain evidence="12 13">MTCC4038</strain>
        <plasmid evidence="12 13">p4</plasmid>
    </source>
</reference>
<keyword evidence="4 7" id="KW-0238">DNA-binding</keyword>
<dbReference type="GO" id="GO:0000156">
    <property type="term" value="F:phosphorelay response regulator activity"/>
    <property type="evidence" value="ECO:0007669"/>
    <property type="project" value="TreeGrafter"/>
</dbReference>
<dbReference type="PROSITE" id="PS50110">
    <property type="entry name" value="RESPONSE_REGULATORY"/>
    <property type="match status" value="1"/>
</dbReference>
<feature type="DNA-binding region" description="OmpR/PhoB-type" evidence="7">
    <location>
        <begin position="124"/>
        <end position="220"/>
    </location>
</feature>
<dbReference type="GO" id="GO:0000976">
    <property type="term" value="F:transcription cis-regulatory region binding"/>
    <property type="evidence" value="ECO:0007669"/>
    <property type="project" value="TreeGrafter"/>
</dbReference>
<dbReference type="Proteomes" id="UP001277471">
    <property type="component" value="Unassembled WGS sequence"/>
</dbReference>
<dbReference type="Gene3D" id="3.40.50.2300">
    <property type="match status" value="1"/>
</dbReference>
<organism evidence="12 13">
    <name type="scientific">Azospirillum brasilense</name>
    <dbReference type="NCBI Taxonomy" id="192"/>
    <lineage>
        <taxon>Bacteria</taxon>
        <taxon>Pseudomonadati</taxon>
        <taxon>Pseudomonadota</taxon>
        <taxon>Alphaproteobacteria</taxon>
        <taxon>Rhodospirillales</taxon>
        <taxon>Azospirillaceae</taxon>
        <taxon>Azospirillum</taxon>
    </lineage>
</organism>
<dbReference type="PANTHER" id="PTHR48111:SF67">
    <property type="entry name" value="TRANSCRIPTIONAL REGULATORY PROTEIN TCTD"/>
    <property type="match status" value="1"/>
</dbReference>
<dbReference type="SMART" id="SM00862">
    <property type="entry name" value="Trans_reg_C"/>
    <property type="match status" value="1"/>
</dbReference>
<keyword evidence="12" id="KW-0614">Plasmid</keyword>
<feature type="modified residue" description="4-aspartylphosphate" evidence="6">
    <location>
        <position position="51"/>
    </location>
</feature>
<dbReference type="FunFam" id="3.40.50.2300:FF:000002">
    <property type="entry name" value="DNA-binding response regulator PhoP"/>
    <property type="match status" value="1"/>
</dbReference>
<dbReference type="EMBL" id="JAWXYC010000002">
    <property type="protein sequence ID" value="MDX5950323.1"/>
    <property type="molecule type" value="Genomic_DNA"/>
</dbReference>
<evidence type="ECO:0000256" key="3">
    <source>
        <dbReference type="ARBA" id="ARBA00023015"/>
    </source>
</evidence>
<name>A0A0P0ET68_AZOBR</name>
<keyword evidence="3" id="KW-0805">Transcription regulation</keyword>
<dbReference type="AlphaFoldDB" id="A0A0P0ET68"/>
<evidence type="ECO:0000256" key="5">
    <source>
        <dbReference type="ARBA" id="ARBA00023163"/>
    </source>
</evidence>
<dbReference type="Proteomes" id="UP000298774">
    <property type="component" value="Plasmid p4"/>
</dbReference>
<dbReference type="EMBL" id="QOKV01000024">
    <property type="protein sequence ID" value="KAA0679097.1"/>
    <property type="molecule type" value="Genomic_DNA"/>
</dbReference>
<evidence type="ECO:0000256" key="6">
    <source>
        <dbReference type="PROSITE-ProRule" id="PRU00169"/>
    </source>
</evidence>
<feature type="domain" description="Response regulatory" evidence="8">
    <location>
        <begin position="2"/>
        <end position="116"/>
    </location>
</feature>
<dbReference type="GO" id="GO:0032993">
    <property type="term" value="C:protein-DNA complex"/>
    <property type="evidence" value="ECO:0007669"/>
    <property type="project" value="TreeGrafter"/>
</dbReference>
<dbReference type="PROSITE" id="PS51755">
    <property type="entry name" value="OMPR_PHOB"/>
    <property type="match status" value="1"/>
</dbReference>
<geneLocation type="plasmid" evidence="12 13">
    <name>p4</name>
</geneLocation>